<protein>
    <submittedName>
        <fullName evidence="1">Uncharacterized protein</fullName>
    </submittedName>
</protein>
<reference evidence="1 2" key="1">
    <citation type="submission" date="2015-01" db="EMBL/GenBank/DDBJ databases">
        <title>Characterization of Swiss Staphylococcus aureus strains involved in food poisoning.</title>
        <authorList>
            <person name="Crovadore J."/>
            <person name="Chablais R."/>
            <person name="Tonacini J."/>
            <person name="Schnyder B."/>
            <person name="Lefort F."/>
        </authorList>
    </citation>
    <scope>NUCLEOTIDE SEQUENCE [LARGE SCALE GENOMIC DNA]</scope>
    <source>
        <strain evidence="1 2">SA-120</strain>
    </source>
</reference>
<gene>
    <name evidence="1" type="ORF">QU38_02415</name>
</gene>
<comment type="caution">
    <text evidence="1">The sequence shown here is derived from an EMBL/GenBank/DDBJ whole genome shotgun (WGS) entry which is preliminary data.</text>
</comment>
<dbReference type="EMBL" id="JXIG01000515">
    <property type="protein sequence ID" value="KIU01234.1"/>
    <property type="molecule type" value="Genomic_DNA"/>
</dbReference>
<evidence type="ECO:0000313" key="1">
    <source>
        <dbReference type="EMBL" id="KIU01234.1"/>
    </source>
</evidence>
<organism evidence="1 2">
    <name type="scientific">Staphylococcus aureus</name>
    <dbReference type="NCBI Taxonomy" id="1280"/>
    <lineage>
        <taxon>Bacteria</taxon>
        <taxon>Bacillati</taxon>
        <taxon>Bacillota</taxon>
        <taxon>Bacilli</taxon>
        <taxon>Bacillales</taxon>
        <taxon>Staphylococcaceae</taxon>
        <taxon>Staphylococcus</taxon>
    </lineage>
</organism>
<name>A0AA40MKJ4_STAAU</name>
<proteinExistence type="predicted"/>
<sequence>MIEELVDGSLPRRWIDRRRGRVVRIEIGGQPIDLIGVEHEIMAKETNAAFALGTGHPVRLGLFEARIIDRERAVLPPANMAAE</sequence>
<feature type="non-terminal residue" evidence="1">
    <location>
        <position position="83"/>
    </location>
</feature>
<accession>A0AA40MKJ4</accession>
<dbReference type="Proteomes" id="UP000032274">
    <property type="component" value="Unassembled WGS sequence"/>
</dbReference>
<evidence type="ECO:0000313" key="2">
    <source>
        <dbReference type="Proteomes" id="UP000032274"/>
    </source>
</evidence>
<dbReference type="AlphaFoldDB" id="A0AA40MKJ4"/>